<sequence length="894" mass="101486">MWVDSKTAAGALGVSNKSVEKACLRATKANKKICKIKSHICNFIYVDGIGRGGKVLQIWLDKIPAKENSNEFLAGICECDPNEAKENSNEAEIWSNKTLATKDTKGESNENIKHTRTSRAFAKQGLRCDPVSAQWQGEYKSSKDRQEDTTKETSLEPKSSEGSVNDEKYSKTSYKTQEKSLDKSSQNRTIADRESVIGADIRENRANKANLVIDKWDKSDVKNSVSGNFCNIHNMGGFAVDIDNSGVCVGVTSDNRREISKDINDKENKANLEEIRNPHISSGKRDNADDSVDEFQSYAIEQKNSLAELFDDMNINDDKKADAFLKAKVVKLWLKARDRKVKIDAFLQYININNMYGKRVSKGQIYDWARRYANGGIKGLVDERGGNRPLLVELLGYKEKVDELILASQGKISSYNIYNRLHHHFVSLGLLSHDEFIGKQKEIVAYDSINRYVNKWKKENPTTVLYIEKGYDTAVNSKLAGVGKADWRADFVNEYVEIDATTLDLFAKKIRLDLASAIWKINKEAFRDFEECCERVKENQKRYTVVGLIDVRSGVCSYVIGKSENIYTVKRCLAKYIAKFGKPLRVVGDNGKAFKSNEMAGTFESLDIEYLAVRAYSGWLKPYIERSWRSFQDNFSQNTAGFIGHSVEQRQAIEFGFSKMERRLKKGEQTNLKRMLLINDLEKLMDDYIDEFINRRWLDRLGTSPLEAYKSDEDRIERLSSTLVCARLGNMLTKKVYKKGIMHDNAYYICAKSFEYDEVKIVPNINNVDEIYIWSATGEFIGVGTRLNNGEGVSAEVAKEARAYTKKKIDKVRKAANEAATINQDSFIEHVEYVKNARALEVGSAALEYEDELGALVKTEHKRAKSLRVINELLVPTKPKKEVEISWEGMVKKK</sequence>
<accession>A0A0S4SB34</accession>
<dbReference type="GO" id="GO:0015074">
    <property type="term" value="P:DNA integration"/>
    <property type="evidence" value="ECO:0007669"/>
    <property type="project" value="InterPro"/>
</dbReference>
<dbReference type="PROSITE" id="PS50994">
    <property type="entry name" value="INTEGRASE"/>
    <property type="match status" value="1"/>
</dbReference>
<dbReference type="SUPFAM" id="SSF53098">
    <property type="entry name" value="Ribonuclease H-like"/>
    <property type="match status" value="1"/>
</dbReference>
<evidence type="ECO:0000313" key="4">
    <source>
        <dbReference type="Proteomes" id="UP000052237"/>
    </source>
</evidence>
<dbReference type="InterPro" id="IPR001584">
    <property type="entry name" value="Integrase_cat-core"/>
</dbReference>
<dbReference type="InterPro" id="IPR036397">
    <property type="entry name" value="RNaseH_sf"/>
</dbReference>
<evidence type="ECO:0000259" key="2">
    <source>
        <dbReference type="PROSITE" id="PS50994"/>
    </source>
</evidence>
<dbReference type="RefSeq" id="WP_059435248.1">
    <property type="nucleotide sequence ID" value="NZ_FAVB01000003.1"/>
</dbReference>
<feature type="domain" description="Integrase catalytic" evidence="2">
    <location>
        <begin position="511"/>
        <end position="713"/>
    </location>
</feature>
<dbReference type="InterPro" id="IPR012337">
    <property type="entry name" value="RNaseH-like_sf"/>
</dbReference>
<feature type="region of interest" description="Disordered" evidence="1">
    <location>
        <begin position="136"/>
        <end position="188"/>
    </location>
</feature>
<comment type="caution">
    <text evidence="3">The sequence shown here is derived from an EMBL/GenBank/DDBJ whole genome shotgun (WGS) entry which is preliminary data.</text>
</comment>
<feature type="compositionally biased region" description="Basic and acidic residues" evidence="1">
    <location>
        <begin position="140"/>
        <end position="182"/>
    </location>
</feature>
<protein>
    <submittedName>
        <fullName evidence="3">Bacteriophage DNA transposition protein A, putative</fullName>
    </submittedName>
</protein>
<dbReference type="AlphaFoldDB" id="A0A0S4SB34"/>
<dbReference type="GO" id="GO:0003676">
    <property type="term" value="F:nucleic acid binding"/>
    <property type="evidence" value="ECO:0007669"/>
    <property type="project" value="InterPro"/>
</dbReference>
<feature type="region of interest" description="Disordered" evidence="1">
    <location>
        <begin position="88"/>
        <end position="118"/>
    </location>
</feature>
<reference evidence="3 4" key="1">
    <citation type="submission" date="2015-11" db="EMBL/GenBank/DDBJ databases">
        <authorList>
            <consortium name="Pathogen Informatics"/>
        </authorList>
    </citation>
    <scope>NUCLEOTIDE SEQUENCE [LARGE SCALE GENOMIC DNA]</scope>
    <source>
        <strain evidence="3 4">006A-0059</strain>
    </source>
</reference>
<feature type="compositionally biased region" description="Basic and acidic residues" evidence="1">
    <location>
        <begin position="100"/>
        <end position="113"/>
    </location>
</feature>
<keyword evidence="4" id="KW-1185">Reference proteome</keyword>
<evidence type="ECO:0000256" key="1">
    <source>
        <dbReference type="SAM" id="MobiDB-lite"/>
    </source>
</evidence>
<evidence type="ECO:0000313" key="3">
    <source>
        <dbReference type="EMBL" id="CUU83554.1"/>
    </source>
</evidence>
<dbReference type="Proteomes" id="UP000052237">
    <property type="component" value="Unassembled WGS sequence"/>
</dbReference>
<dbReference type="EMBL" id="FAVB01000003">
    <property type="protein sequence ID" value="CUU83554.1"/>
    <property type="molecule type" value="Genomic_DNA"/>
</dbReference>
<organism evidence="3 4">
    <name type="scientific">Campylobacter hyointestinalis subsp. hyointestinalis</name>
    <dbReference type="NCBI Taxonomy" id="91352"/>
    <lineage>
        <taxon>Bacteria</taxon>
        <taxon>Pseudomonadati</taxon>
        <taxon>Campylobacterota</taxon>
        <taxon>Epsilonproteobacteria</taxon>
        <taxon>Campylobacterales</taxon>
        <taxon>Campylobacteraceae</taxon>
        <taxon>Campylobacter</taxon>
    </lineage>
</organism>
<gene>
    <name evidence="3" type="ORF">ERS686654_01431</name>
</gene>
<dbReference type="Gene3D" id="3.30.420.10">
    <property type="entry name" value="Ribonuclease H-like superfamily/Ribonuclease H"/>
    <property type="match status" value="1"/>
</dbReference>
<proteinExistence type="predicted"/>
<name>A0A0S4SB34_CAMHY</name>